<dbReference type="InterPro" id="IPR051448">
    <property type="entry name" value="CdaR-like_regulators"/>
</dbReference>
<accession>A0A849HDD3</accession>
<dbReference type="SMART" id="SM00065">
    <property type="entry name" value="GAF"/>
    <property type="match status" value="1"/>
</dbReference>
<dbReference type="EMBL" id="JABEPQ010000001">
    <property type="protein sequence ID" value="NNM45099.1"/>
    <property type="molecule type" value="Genomic_DNA"/>
</dbReference>
<dbReference type="RefSeq" id="WP_171242165.1">
    <property type="nucleotide sequence ID" value="NZ_JABEPQ010000001.1"/>
</dbReference>
<dbReference type="AlphaFoldDB" id="A0A849HDD3"/>
<comment type="similarity">
    <text evidence="1">Belongs to the CdaR family.</text>
</comment>
<dbReference type="InterPro" id="IPR042070">
    <property type="entry name" value="PucR_C-HTH_sf"/>
</dbReference>
<dbReference type="InterPro" id="IPR041522">
    <property type="entry name" value="CdaR_GGDEF"/>
</dbReference>
<organism evidence="3 4">
    <name type="scientific">Knoellia koreensis</name>
    <dbReference type="NCBI Taxonomy" id="2730921"/>
    <lineage>
        <taxon>Bacteria</taxon>
        <taxon>Bacillati</taxon>
        <taxon>Actinomycetota</taxon>
        <taxon>Actinomycetes</taxon>
        <taxon>Micrococcales</taxon>
        <taxon>Intrasporangiaceae</taxon>
        <taxon>Knoellia</taxon>
    </lineage>
</organism>
<dbReference type="InterPro" id="IPR025736">
    <property type="entry name" value="PucR_C-HTH_dom"/>
</dbReference>
<dbReference type="InterPro" id="IPR003018">
    <property type="entry name" value="GAF"/>
</dbReference>
<evidence type="ECO:0000313" key="4">
    <source>
        <dbReference type="Proteomes" id="UP000588586"/>
    </source>
</evidence>
<feature type="domain" description="GAF" evidence="2">
    <location>
        <begin position="40"/>
        <end position="189"/>
    </location>
</feature>
<dbReference type="Gene3D" id="1.10.10.2840">
    <property type="entry name" value="PucR C-terminal helix-turn-helix domain"/>
    <property type="match status" value="1"/>
</dbReference>
<dbReference type="PANTHER" id="PTHR33744">
    <property type="entry name" value="CARBOHYDRATE DIACID REGULATOR"/>
    <property type="match status" value="1"/>
</dbReference>
<comment type="caution">
    <text evidence="3">The sequence shown here is derived from an EMBL/GenBank/DDBJ whole genome shotgun (WGS) entry which is preliminary data.</text>
</comment>
<dbReference type="PANTHER" id="PTHR33744:SF1">
    <property type="entry name" value="DNA-BINDING TRANSCRIPTIONAL ACTIVATOR ADER"/>
    <property type="match status" value="1"/>
</dbReference>
<evidence type="ECO:0000313" key="3">
    <source>
        <dbReference type="EMBL" id="NNM45099.1"/>
    </source>
</evidence>
<dbReference type="Pfam" id="PF17853">
    <property type="entry name" value="GGDEF_2"/>
    <property type="match status" value="1"/>
</dbReference>
<dbReference type="Pfam" id="PF13556">
    <property type="entry name" value="HTH_30"/>
    <property type="match status" value="1"/>
</dbReference>
<name>A0A849HDD3_9MICO</name>
<protein>
    <submittedName>
        <fullName evidence="3">GAF domain-containing protein</fullName>
    </submittedName>
</protein>
<dbReference type="Pfam" id="PF13185">
    <property type="entry name" value="GAF_2"/>
    <property type="match status" value="1"/>
</dbReference>
<evidence type="ECO:0000259" key="2">
    <source>
        <dbReference type="SMART" id="SM00065"/>
    </source>
</evidence>
<keyword evidence="4" id="KW-1185">Reference proteome</keyword>
<dbReference type="Proteomes" id="UP000588586">
    <property type="component" value="Unassembled WGS sequence"/>
</dbReference>
<sequence length="573" mass="60549">MSVETGRDGARPDSWEELRRRADELAVLNDLARRLAALHDTREVLDEVARQARRLLAVDVAYIMLLHEDRLRIDVVDGSMGSVLRGIELAPGEGLGGEVLRTGRPWWSESYLDDTRFPRRDVIASAAASEQLGGILGVPLVVGDDTLGVLLAAERRNRRFTDHETELLAGLAAHAALALRTADLFERERTAAVELRESNAALRHVLDQRQRAADLRDALGRVVIEGTGLGAVTSILGGATGRAVEVRDSAGAVLAGGLADQGDQPGAVPAGGEPIAVPVTLPTGHVADLVCSAGPTDDGELLRLLQIAASSVAVVIASERAVTEAELRSRGEFVHALLGSRADDASLTRRARALGIDPHAVSAVAVVDPGRGDPGNAATLATRMAGEVSGWSGEHDGRYVVFAPHIESADLVVLARRLTVGGAGVTTTGVAGASGGVAGIRAAHKGATQATTVLLALDRDGDCVGTEEIGIYGSVFGTAGRSELAAFVRATVGPLLEHDRSRGRDLVPTLEAYLAHARHHARTCEVLHIHANTLYQRLDRVTEVLGPSWKDPDRALDLQVALRLHRLMTATRT</sequence>
<evidence type="ECO:0000256" key="1">
    <source>
        <dbReference type="ARBA" id="ARBA00006754"/>
    </source>
</evidence>
<proteinExistence type="inferred from homology"/>
<gene>
    <name evidence="3" type="ORF">HJG52_03650</name>
</gene>
<dbReference type="SUPFAM" id="SSF55781">
    <property type="entry name" value="GAF domain-like"/>
    <property type="match status" value="1"/>
</dbReference>
<dbReference type="InterPro" id="IPR029016">
    <property type="entry name" value="GAF-like_dom_sf"/>
</dbReference>
<reference evidence="3 4" key="1">
    <citation type="submission" date="2020-04" db="EMBL/GenBank/DDBJ databases">
        <title>Knoellia sp. isolate from air conditioner.</title>
        <authorList>
            <person name="Chea S."/>
            <person name="Kim D.-U."/>
        </authorList>
    </citation>
    <scope>NUCLEOTIDE SEQUENCE [LARGE SCALE GENOMIC DNA]</scope>
    <source>
        <strain evidence="3 4">DB2414S</strain>
    </source>
</reference>
<dbReference type="Gene3D" id="3.30.450.40">
    <property type="match status" value="1"/>
</dbReference>